<evidence type="ECO:0000256" key="2">
    <source>
        <dbReference type="ARBA" id="ARBA00013090"/>
    </source>
</evidence>
<dbReference type="GO" id="GO:0071555">
    <property type="term" value="P:cell wall organization"/>
    <property type="evidence" value="ECO:0007669"/>
    <property type="project" value="UniProtKB-KW"/>
</dbReference>
<feature type="binding site" evidence="7">
    <location>
        <begin position="59"/>
        <end position="60"/>
    </location>
    <ligand>
        <name>substrate</name>
    </ligand>
</feature>
<feature type="binding site" evidence="7">
    <location>
        <begin position="92"/>
        <end position="93"/>
    </location>
    <ligand>
        <name>substrate</name>
    </ligand>
</feature>
<dbReference type="EC" id="5.1.1.3" evidence="2 7"/>
<dbReference type="UniPathway" id="UPA00219"/>
<dbReference type="GO" id="GO:0009252">
    <property type="term" value="P:peptidoglycan biosynthetic process"/>
    <property type="evidence" value="ECO:0007669"/>
    <property type="project" value="UniProtKB-UniRule"/>
</dbReference>
<keyword evidence="8" id="KW-0472">Membrane</keyword>
<feature type="binding site" evidence="7">
    <location>
        <begin position="204"/>
        <end position="205"/>
    </location>
    <ligand>
        <name>substrate</name>
    </ligand>
</feature>
<dbReference type="Gene3D" id="3.40.50.1860">
    <property type="match status" value="2"/>
</dbReference>
<keyword evidence="8" id="KW-1133">Transmembrane helix</keyword>
<dbReference type="EMBL" id="PDKS01000001">
    <property type="protein sequence ID" value="PPI87598.1"/>
    <property type="molecule type" value="Genomic_DNA"/>
</dbReference>
<evidence type="ECO:0000256" key="8">
    <source>
        <dbReference type="SAM" id="Phobius"/>
    </source>
</evidence>
<dbReference type="Pfam" id="PF01177">
    <property type="entry name" value="Asp_Glu_race"/>
    <property type="match status" value="1"/>
</dbReference>
<dbReference type="FunFam" id="3.40.50.1860:FF:000001">
    <property type="entry name" value="Glutamate racemase"/>
    <property type="match status" value="1"/>
</dbReference>
<dbReference type="InterPro" id="IPR015942">
    <property type="entry name" value="Asp/Glu/hydantoin_racemase"/>
</dbReference>
<organism evidence="9 10">
    <name type="scientific">Candidatus Pantoea edessiphila</name>
    <dbReference type="NCBI Taxonomy" id="2044610"/>
    <lineage>
        <taxon>Bacteria</taxon>
        <taxon>Pseudomonadati</taxon>
        <taxon>Pseudomonadota</taxon>
        <taxon>Gammaproteobacteria</taxon>
        <taxon>Enterobacterales</taxon>
        <taxon>Erwiniaceae</taxon>
        <taxon>Pantoea</taxon>
    </lineage>
</organism>
<evidence type="ECO:0000256" key="5">
    <source>
        <dbReference type="ARBA" id="ARBA00023235"/>
    </source>
</evidence>
<feature type="binding site" evidence="7">
    <location>
        <begin position="27"/>
        <end position="28"/>
    </location>
    <ligand>
        <name>substrate</name>
    </ligand>
</feature>
<comment type="pathway">
    <text evidence="7">Cell wall biogenesis; peptidoglycan biosynthesis.</text>
</comment>
<dbReference type="InterPro" id="IPR004391">
    <property type="entry name" value="Glu_race"/>
</dbReference>
<comment type="similarity">
    <text evidence="7">Belongs to the aspartate/glutamate racemases family.</text>
</comment>
<keyword evidence="4 7" id="KW-0573">Peptidoglycan synthesis</keyword>
<dbReference type="PANTHER" id="PTHR21198">
    <property type="entry name" value="GLUTAMATE RACEMASE"/>
    <property type="match status" value="1"/>
</dbReference>
<dbReference type="PROSITE" id="PS00923">
    <property type="entry name" value="ASP_GLU_RACEMASE_1"/>
    <property type="match status" value="1"/>
</dbReference>
<dbReference type="NCBIfam" id="TIGR00067">
    <property type="entry name" value="glut_race"/>
    <property type="match status" value="1"/>
</dbReference>
<dbReference type="SUPFAM" id="SSF53681">
    <property type="entry name" value="Aspartate/glutamate racemase"/>
    <property type="match status" value="2"/>
</dbReference>
<comment type="catalytic activity">
    <reaction evidence="1 7">
        <text>L-glutamate = D-glutamate</text>
        <dbReference type="Rhea" id="RHEA:12813"/>
        <dbReference type="ChEBI" id="CHEBI:29985"/>
        <dbReference type="ChEBI" id="CHEBI:29986"/>
        <dbReference type="EC" id="5.1.1.3"/>
    </reaction>
</comment>
<feature type="transmembrane region" description="Helical" evidence="8">
    <location>
        <begin position="82"/>
        <end position="100"/>
    </location>
</feature>
<dbReference type="PANTHER" id="PTHR21198:SF2">
    <property type="entry name" value="GLUTAMATE RACEMASE"/>
    <property type="match status" value="1"/>
</dbReference>
<evidence type="ECO:0000256" key="6">
    <source>
        <dbReference type="ARBA" id="ARBA00023316"/>
    </source>
</evidence>
<dbReference type="InterPro" id="IPR001920">
    <property type="entry name" value="Asp/Glu_race"/>
</dbReference>
<dbReference type="GO" id="GO:0008881">
    <property type="term" value="F:glutamate racemase activity"/>
    <property type="evidence" value="ECO:0007669"/>
    <property type="project" value="UniProtKB-UniRule"/>
</dbReference>
<evidence type="ECO:0000256" key="7">
    <source>
        <dbReference type="HAMAP-Rule" id="MF_00258"/>
    </source>
</evidence>
<evidence type="ECO:0000256" key="1">
    <source>
        <dbReference type="ARBA" id="ARBA00001602"/>
    </source>
</evidence>
<reference evidence="9 10" key="1">
    <citation type="journal article" date="2018" name="Genome Biol. Evol.">
        <title>Cladogenesis and Genomic Streamlining in Extracellular Endosymbionts of Tropical Stink Bugs.</title>
        <authorList>
            <person name="Otero-Bravo A."/>
            <person name="Goffredi S."/>
            <person name="Sabree Z.L."/>
        </authorList>
    </citation>
    <scope>NUCLEOTIDE SEQUENCE [LARGE SCALE GENOMIC DNA]</scope>
    <source>
        <strain evidence="9 10">SoET</strain>
    </source>
</reference>
<dbReference type="InterPro" id="IPR018187">
    <property type="entry name" value="Asp/Glu_racemase_AS_1"/>
</dbReference>
<feature type="active site" description="Proton donor/acceptor" evidence="7">
    <location>
        <position position="203"/>
    </location>
</feature>
<evidence type="ECO:0000313" key="10">
    <source>
        <dbReference type="Proteomes" id="UP000296034"/>
    </source>
</evidence>
<name>A0A2P5SZ29_9GAMM</name>
<keyword evidence="8" id="KW-0812">Transmembrane</keyword>
<keyword evidence="5 7" id="KW-0413">Isomerase</keyword>
<evidence type="ECO:0000256" key="3">
    <source>
        <dbReference type="ARBA" id="ARBA00022960"/>
    </source>
</evidence>
<protein>
    <recommendedName>
        <fullName evidence="2 7">Glutamate racemase</fullName>
        <ecNumber evidence="2 7">5.1.1.3</ecNumber>
    </recommendedName>
</protein>
<dbReference type="HAMAP" id="MF_00258">
    <property type="entry name" value="Glu_racemase"/>
    <property type="match status" value="1"/>
</dbReference>
<sequence>MIYIHNTNMINSSVIKDNLRPIILIFDSGIGGISVYNEIKKQIPDLYYIYVFDNAGFPYGNKTKLFIIKRIINIIKKISSKYLVSLAVIACNTASIIALVELRKYYSFPIVGIVPAIKPSVKITKNGIIGLLATYNTISSKYIRQLILTFGENHKILTMTASELVYIAESKFLGKKICLNKIHNVLQPWLKKSKIPDTIILGCTHFVLLREELKQILPTNTFLIDSSLAIACRVNYLLRNTQVKIGFLENNIAFCTSINNTSMQLSLILKQYGFPILKIIKLKIN</sequence>
<feature type="active site" description="Proton donor/acceptor" evidence="7">
    <location>
        <position position="91"/>
    </location>
</feature>
<comment type="caution">
    <text evidence="9">The sequence shown here is derived from an EMBL/GenBank/DDBJ whole genome shotgun (WGS) entry which is preliminary data.</text>
</comment>
<evidence type="ECO:0000256" key="4">
    <source>
        <dbReference type="ARBA" id="ARBA00022984"/>
    </source>
</evidence>
<dbReference type="AlphaFoldDB" id="A0A2P5SZ29"/>
<evidence type="ECO:0000313" key="9">
    <source>
        <dbReference type="EMBL" id="PPI87598.1"/>
    </source>
</evidence>
<dbReference type="Proteomes" id="UP000296034">
    <property type="component" value="Unassembled WGS sequence"/>
</dbReference>
<proteinExistence type="inferred from homology"/>
<dbReference type="GO" id="GO:0008360">
    <property type="term" value="P:regulation of cell shape"/>
    <property type="evidence" value="ECO:0007669"/>
    <property type="project" value="UniProtKB-KW"/>
</dbReference>
<accession>A0A2P5SZ29</accession>
<keyword evidence="6 7" id="KW-0961">Cell wall biogenesis/degradation</keyword>
<keyword evidence="3 7" id="KW-0133">Cell shape</keyword>
<gene>
    <name evidence="7" type="primary">murI</name>
    <name evidence="9" type="ORF">CRV11_01580</name>
</gene>
<comment type="function">
    <text evidence="7">Provides the (R)-glutamate required for cell wall biosynthesis.</text>
</comment>